<dbReference type="EMBL" id="JAHRHJ020000006">
    <property type="protein sequence ID" value="KAH9312004.1"/>
    <property type="molecule type" value="Genomic_DNA"/>
</dbReference>
<name>A0AA38L1B2_TAXCH</name>
<organism evidence="1 2">
    <name type="scientific">Taxus chinensis</name>
    <name type="common">Chinese yew</name>
    <name type="synonym">Taxus wallichiana var. chinensis</name>
    <dbReference type="NCBI Taxonomy" id="29808"/>
    <lineage>
        <taxon>Eukaryota</taxon>
        <taxon>Viridiplantae</taxon>
        <taxon>Streptophyta</taxon>
        <taxon>Embryophyta</taxon>
        <taxon>Tracheophyta</taxon>
        <taxon>Spermatophyta</taxon>
        <taxon>Pinopsida</taxon>
        <taxon>Pinidae</taxon>
        <taxon>Conifers II</taxon>
        <taxon>Cupressales</taxon>
        <taxon>Taxaceae</taxon>
        <taxon>Taxus</taxon>
    </lineage>
</organism>
<evidence type="ECO:0000313" key="1">
    <source>
        <dbReference type="EMBL" id="KAH9312004.1"/>
    </source>
</evidence>
<evidence type="ECO:0000313" key="2">
    <source>
        <dbReference type="Proteomes" id="UP000824469"/>
    </source>
</evidence>
<dbReference type="AlphaFoldDB" id="A0AA38L1B2"/>
<gene>
    <name evidence="1" type="ORF">KI387_027039</name>
</gene>
<accession>A0AA38L1B2</accession>
<comment type="caution">
    <text evidence="1">The sequence shown here is derived from an EMBL/GenBank/DDBJ whole genome shotgun (WGS) entry which is preliminary data.</text>
</comment>
<sequence>VEEVTFFIMSKEDVEVSCYEDEMGGSFEVKANWNAFTKSSNDEKYMGEDEDDVVTIVNLIGT</sequence>
<keyword evidence="2" id="KW-1185">Reference proteome</keyword>
<reference evidence="1 2" key="1">
    <citation type="journal article" date="2021" name="Nat. Plants">
        <title>The Taxus genome provides insights into paclitaxel biosynthesis.</title>
        <authorList>
            <person name="Xiong X."/>
            <person name="Gou J."/>
            <person name="Liao Q."/>
            <person name="Li Y."/>
            <person name="Zhou Q."/>
            <person name="Bi G."/>
            <person name="Li C."/>
            <person name="Du R."/>
            <person name="Wang X."/>
            <person name="Sun T."/>
            <person name="Guo L."/>
            <person name="Liang H."/>
            <person name="Lu P."/>
            <person name="Wu Y."/>
            <person name="Zhang Z."/>
            <person name="Ro D.K."/>
            <person name="Shang Y."/>
            <person name="Huang S."/>
            <person name="Yan J."/>
        </authorList>
    </citation>
    <scope>NUCLEOTIDE SEQUENCE [LARGE SCALE GENOMIC DNA]</scope>
    <source>
        <strain evidence="1">Ta-2019</strain>
    </source>
</reference>
<dbReference type="Proteomes" id="UP000824469">
    <property type="component" value="Unassembled WGS sequence"/>
</dbReference>
<feature type="non-terminal residue" evidence="1">
    <location>
        <position position="1"/>
    </location>
</feature>
<proteinExistence type="predicted"/>
<feature type="non-terminal residue" evidence="1">
    <location>
        <position position="62"/>
    </location>
</feature>
<protein>
    <submittedName>
        <fullName evidence="1">Uncharacterized protein</fullName>
    </submittedName>
</protein>